<accession>A0A5M3W916</accession>
<dbReference type="SUPFAM" id="SSF52200">
    <property type="entry name" value="Toll/Interleukin receptor TIR domain"/>
    <property type="match status" value="2"/>
</dbReference>
<dbReference type="Pfam" id="PF05419">
    <property type="entry name" value="GUN4"/>
    <property type="match status" value="1"/>
</dbReference>
<keyword evidence="4" id="KW-1185">Reference proteome</keyword>
<evidence type="ECO:0000256" key="1">
    <source>
        <dbReference type="SAM" id="MobiDB-lite"/>
    </source>
</evidence>
<feature type="domain" description="TIR" evidence="2">
    <location>
        <begin position="1"/>
        <end position="115"/>
    </location>
</feature>
<dbReference type="InterPro" id="IPR035897">
    <property type="entry name" value="Toll_tir_struct_dom_sf"/>
</dbReference>
<evidence type="ECO:0000313" key="3">
    <source>
        <dbReference type="EMBL" id="GES03673.1"/>
    </source>
</evidence>
<dbReference type="Gene3D" id="3.40.50.10140">
    <property type="entry name" value="Toll/interleukin-1 receptor homology (TIR) domain"/>
    <property type="match status" value="2"/>
</dbReference>
<organism evidence="3 4">
    <name type="scientific">Acrocarpospora corrugata</name>
    <dbReference type="NCBI Taxonomy" id="35763"/>
    <lineage>
        <taxon>Bacteria</taxon>
        <taxon>Bacillati</taxon>
        <taxon>Actinomycetota</taxon>
        <taxon>Actinomycetes</taxon>
        <taxon>Streptosporangiales</taxon>
        <taxon>Streptosporangiaceae</taxon>
        <taxon>Acrocarpospora</taxon>
    </lineage>
</organism>
<dbReference type="PROSITE" id="PS50104">
    <property type="entry name" value="TIR"/>
    <property type="match status" value="1"/>
</dbReference>
<gene>
    <name evidence="3" type="ORF">Acor_57390</name>
</gene>
<evidence type="ECO:0000259" key="2">
    <source>
        <dbReference type="PROSITE" id="PS50104"/>
    </source>
</evidence>
<dbReference type="InterPro" id="IPR000157">
    <property type="entry name" value="TIR_dom"/>
</dbReference>
<proteinExistence type="predicted"/>
<comment type="caution">
    <text evidence="3">The sequence shown here is derived from an EMBL/GenBank/DDBJ whole genome shotgun (WGS) entry which is preliminary data.</text>
</comment>
<dbReference type="InterPro" id="IPR008629">
    <property type="entry name" value="GUN4-like"/>
</dbReference>
<name>A0A5M3W916_9ACTN</name>
<sequence length="467" mass="52438">MIDIFVSYARADAAVTEILAGRLVERSLTVFLDEWHIGPGEIVVHRLEQALRESRNGIVVISEAALRSPRAMEEYAALLTASTSRGLRLIPVLVGNAELPPFAHERVWRDLRGLSPRELAARADELADIVEGRSPSPGPRPEDELEPGSGLTEPDPHNLVVCHVGADRDYADRLVRLLRAESLPVWWRGDLRPGDVRFTQIRRQLRHAVAVLVLMSPAAQGSDEITRMIIEAELHARHPVPILLKGPRHYQLAHLWYFDARHGELPGPAELAILRQLHEADVRGTPVAPGEVLPPPFAEPAVATVRLPLPASLSRLARLLADGDLLGADLFTTVALLDAADRLDSGFLQVRDGRSIPLRVLAGIDALWAEHTQGAQGFRRQRRQAEMSRDTHTEVRRLQRALGWRDASNEPVERHYGRFAERADGWPGFFPTLRNPHSERHLNWYDRWTDTVRAVHLRLRDWKDSPS</sequence>
<dbReference type="RefSeq" id="WP_155339817.1">
    <property type="nucleotide sequence ID" value="NZ_BAAABN010000007.1"/>
</dbReference>
<dbReference type="EMBL" id="BLAD01000071">
    <property type="protein sequence ID" value="GES03673.1"/>
    <property type="molecule type" value="Genomic_DNA"/>
</dbReference>
<dbReference type="SMART" id="SM00255">
    <property type="entry name" value="TIR"/>
    <property type="match status" value="1"/>
</dbReference>
<protein>
    <recommendedName>
        <fullName evidence="2">TIR domain-containing protein</fullName>
    </recommendedName>
</protein>
<evidence type="ECO:0000313" key="4">
    <source>
        <dbReference type="Proteomes" id="UP000334990"/>
    </source>
</evidence>
<dbReference type="Pfam" id="PF13676">
    <property type="entry name" value="TIR_2"/>
    <property type="match status" value="2"/>
</dbReference>
<dbReference type="GO" id="GO:0007165">
    <property type="term" value="P:signal transduction"/>
    <property type="evidence" value="ECO:0007669"/>
    <property type="project" value="InterPro"/>
</dbReference>
<dbReference type="InterPro" id="IPR037215">
    <property type="entry name" value="GUN4-like_sf"/>
</dbReference>
<dbReference type="OrthoDB" id="4302715at2"/>
<dbReference type="Proteomes" id="UP000334990">
    <property type="component" value="Unassembled WGS sequence"/>
</dbReference>
<feature type="region of interest" description="Disordered" evidence="1">
    <location>
        <begin position="126"/>
        <end position="157"/>
    </location>
</feature>
<dbReference type="SUPFAM" id="SSF140869">
    <property type="entry name" value="GUN4-like"/>
    <property type="match status" value="1"/>
</dbReference>
<dbReference type="AlphaFoldDB" id="A0A5M3W916"/>
<reference evidence="3 4" key="1">
    <citation type="submission" date="2019-10" db="EMBL/GenBank/DDBJ databases">
        <title>Whole genome shotgun sequence of Acrocarpospora corrugata NBRC 13972.</title>
        <authorList>
            <person name="Ichikawa N."/>
            <person name="Kimura A."/>
            <person name="Kitahashi Y."/>
            <person name="Komaki H."/>
            <person name="Oguchi A."/>
        </authorList>
    </citation>
    <scope>NUCLEOTIDE SEQUENCE [LARGE SCALE GENOMIC DNA]</scope>
    <source>
        <strain evidence="3 4">NBRC 13972</strain>
    </source>
</reference>